<dbReference type="EMBL" id="BAABHA010000008">
    <property type="protein sequence ID" value="GAA4384283.1"/>
    <property type="molecule type" value="Genomic_DNA"/>
</dbReference>
<dbReference type="GO" id="GO:0016787">
    <property type="term" value="F:hydrolase activity"/>
    <property type="evidence" value="ECO:0007669"/>
    <property type="project" value="UniProtKB-KW"/>
</dbReference>
<dbReference type="Proteomes" id="UP001500454">
    <property type="component" value="Unassembled WGS sequence"/>
</dbReference>
<comment type="caution">
    <text evidence="5">The sequence shown here is derived from an EMBL/GenBank/DDBJ whole genome shotgun (WGS) entry which is preliminary data.</text>
</comment>
<dbReference type="InterPro" id="IPR013094">
    <property type="entry name" value="AB_hydrolase_3"/>
</dbReference>
<evidence type="ECO:0000313" key="6">
    <source>
        <dbReference type="Proteomes" id="UP001500454"/>
    </source>
</evidence>
<dbReference type="RefSeq" id="WP_345224896.1">
    <property type="nucleotide sequence ID" value="NZ_BAABHA010000008.1"/>
</dbReference>
<evidence type="ECO:0000256" key="1">
    <source>
        <dbReference type="ARBA" id="ARBA00010515"/>
    </source>
</evidence>
<dbReference type="PROSITE" id="PS01173">
    <property type="entry name" value="LIPASE_GDXG_HIS"/>
    <property type="match status" value="1"/>
</dbReference>
<evidence type="ECO:0000259" key="4">
    <source>
        <dbReference type="Pfam" id="PF07859"/>
    </source>
</evidence>
<protein>
    <submittedName>
        <fullName evidence="5">Alpha/beta hydrolase</fullName>
    </submittedName>
</protein>
<dbReference type="Pfam" id="PF07859">
    <property type="entry name" value="Abhydrolase_3"/>
    <property type="match status" value="1"/>
</dbReference>
<dbReference type="PANTHER" id="PTHR48081:SF30">
    <property type="entry name" value="ACETYL-HYDROLASE LIPR-RELATED"/>
    <property type="match status" value="1"/>
</dbReference>
<name>A0ABP8J3Z1_9BACT</name>
<evidence type="ECO:0000313" key="5">
    <source>
        <dbReference type="EMBL" id="GAA4384283.1"/>
    </source>
</evidence>
<gene>
    <name evidence="5" type="ORF">GCM10023186_26300</name>
</gene>
<sequence>MPSFQHQLVKTLLTAAAGPIARRRPTINSLRLGLEVSTLLQFMPWNVHFERVPTEEGIVAEWIEPKGADQNRVLLYLHGGAYVMGSLNTHRGFIGALAQRCGLRALSADYRKAPENPFPAALHDAAAAWNWLLDQGYRPQDIVLAGDSAGGGLVLALLLHLRDIRQPLPAAALCLSPWTDLTIPAIEDYALDGLPDEAKLVEALEIRAWGRLYAAETPLHNPLLSPLLAELHDLPPLLLQVSDAELLYHDTLQLAAKARAAGVPVTVQTFEGLVHWWHLFWRTVPEAKVALTQAADFTQGIWRAQADAQALATATVHRQKQAKQMQMRAVVQAVS</sequence>
<dbReference type="Gene3D" id="3.40.50.1820">
    <property type="entry name" value="alpha/beta hydrolase"/>
    <property type="match status" value="1"/>
</dbReference>
<comment type="similarity">
    <text evidence="1">Belongs to the 'GDXG' lipolytic enzyme family.</text>
</comment>
<evidence type="ECO:0000256" key="2">
    <source>
        <dbReference type="ARBA" id="ARBA00022801"/>
    </source>
</evidence>
<accession>A0ABP8J3Z1</accession>
<keyword evidence="6" id="KW-1185">Reference proteome</keyword>
<evidence type="ECO:0000256" key="3">
    <source>
        <dbReference type="PROSITE-ProRule" id="PRU10038"/>
    </source>
</evidence>
<dbReference type="InterPro" id="IPR002168">
    <property type="entry name" value="Lipase_GDXG_HIS_AS"/>
</dbReference>
<feature type="active site" evidence="3">
    <location>
        <position position="148"/>
    </location>
</feature>
<proteinExistence type="inferred from homology"/>
<dbReference type="SUPFAM" id="SSF53474">
    <property type="entry name" value="alpha/beta-Hydrolases"/>
    <property type="match status" value="1"/>
</dbReference>
<keyword evidence="2 5" id="KW-0378">Hydrolase</keyword>
<dbReference type="InterPro" id="IPR033140">
    <property type="entry name" value="Lipase_GDXG_put_SER_AS"/>
</dbReference>
<dbReference type="PROSITE" id="PS01174">
    <property type="entry name" value="LIPASE_GDXG_SER"/>
    <property type="match status" value="1"/>
</dbReference>
<dbReference type="PANTHER" id="PTHR48081">
    <property type="entry name" value="AB HYDROLASE SUPERFAMILY PROTEIN C4A8.06C"/>
    <property type="match status" value="1"/>
</dbReference>
<organism evidence="5 6">
    <name type="scientific">Hymenobacter koreensis</name>
    <dbReference type="NCBI Taxonomy" id="1084523"/>
    <lineage>
        <taxon>Bacteria</taxon>
        <taxon>Pseudomonadati</taxon>
        <taxon>Bacteroidota</taxon>
        <taxon>Cytophagia</taxon>
        <taxon>Cytophagales</taxon>
        <taxon>Hymenobacteraceae</taxon>
        <taxon>Hymenobacter</taxon>
    </lineage>
</organism>
<feature type="domain" description="Alpha/beta hydrolase fold-3" evidence="4">
    <location>
        <begin position="74"/>
        <end position="278"/>
    </location>
</feature>
<dbReference type="InterPro" id="IPR050300">
    <property type="entry name" value="GDXG_lipolytic_enzyme"/>
</dbReference>
<reference evidence="6" key="1">
    <citation type="journal article" date="2019" name="Int. J. Syst. Evol. Microbiol.">
        <title>The Global Catalogue of Microorganisms (GCM) 10K type strain sequencing project: providing services to taxonomists for standard genome sequencing and annotation.</title>
        <authorList>
            <consortium name="The Broad Institute Genomics Platform"/>
            <consortium name="The Broad Institute Genome Sequencing Center for Infectious Disease"/>
            <person name="Wu L."/>
            <person name="Ma J."/>
        </authorList>
    </citation>
    <scope>NUCLEOTIDE SEQUENCE [LARGE SCALE GENOMIC DNA]</scope>
    <source>
        <strain evidence="6">JCM 17924</strain>
    </source>
</reference>
<dbReference type="InterPro" id="IPR029058">
    <property type="entry name" value="AB_hydrolase_fold"/>
</dbReference>